<gene>
    <name evidence="1" type="ORF">S12H4_43085</name>
</gene>
<sequence>MLGYPQRFWRVFRESGIEKRHLWVAPTEAKRLSWQEQQEAYMEGALALSLAAIKNCLDGRSAKDIACVVFSSCTGFAPGPVIPHLLARELGLATDTYFTNIGAMGCESGFPGLKRAYDFTVTMGKPSLVIACELCSCTYYPEPDDKPDPENHFECLRSNAIFAEEYQ</sequence>
<dbReference type="AlphaFoldDB" id="X1VEP2"/>
<organism evidence="1">
    <name type="scientific">marine sediment metagenome</name>
    <dbReference type="NCBI Taxonomy" id="412755"/>
    <lineage>
        <taxon>unclassified sequences</taxon>
        <taxon>metagenomes</taxon>
        <taxon>ecological metagenomes</taxon>
    </lineage>
</organism>
<name>X1VEP2_9ZZZZ</name>
<comment type="caution">
    <text evidence="1">The sequence shown here is derived from an EMBL/GenBank/DDBJ whole genome shotgun (WGS) entry which is preliminary data.</text>
</comment>
<dbReference type="SUPFAM" id="SSF53901">
    <property type="entry name" value="Thiolase-like"/>
    <property type="match status" value="1"/>
</dbReference>
<protein>
    <submittedName>
        <fullName evidence="1">Uncharacterized protein</fullName>
    </submittedName>
</protein>
<evidence type="ECO:0000313" key="1">
    <source>
        <dbReference type="EMBL" id="GAJ05160.1"/>
    </source>
</evidence>
<dbReference type="GO" id="GO:0016746">
    <property type="term" value="F:acyltransferase activity"/>
    <property type="evidence" value="ECO:0007669"/>
    <property type="project" value="InterPro"/>
</dbReference>
<dbReference type="InterPro" id="IPR016039">
    <property type="entry name" value="Thiolase-like"/>
</dbReference>
<reference evidence="1" key="1">
    <citation type="journal article" date="2014" name="Front. Microbiol.">
        <title>High frequency of phylogenetically diverse reductive dehalogenase-homologous genes in deep subseafloor sedimentary metagenomes.</title>
        <authorList>
            <person name="Kawai M."/>
            <person name="Futagami T."/>
            <person name="Toyoda A."/>
            <person name="Takaki Y."/>
            <person name="Nishi S."/>
            <person name="Hori S."/>
            <person name="Arai W."/>
            <person name="Tsubouchi T."/>
            <person name="Morono Y."/>
            <person name="Uchiyama I."/>
            <person name="Ito T."/>
            <person name="Fujiyama A."/>
            <person name="Inagaki F."/>
            <person name="Takami H."/>
        </authorList>
    </citation>
    <scope>NUCLEOTIDE SEQUENCE</scope>
    <source>
        <strain evidence="1">Expedition CK06-06</strain>
    </source>
</reference>
<accession>X1VEP2</accession>
<proteinExistence type="predicted"/>
<feature type="non-terminal residue" evidence="1">
    <location>
        <position position="167"/>
    </location>
</feature>
<dbReference type="Gene3D" id="3.40.47.10">
    <property type="match status" value="1"/>
</dbReference>
<dbReference type="EMBL" id="BARW01026412">
    <property type="protein sequence ID" value="GAJ05160.1"/>
    <property type="molecule type" value="Genomic_DNA"/>
</dbReference>